<feature type="signal peptide" evidence="1">
    <location>
        <begin position="1"/>
        <end position="24"/>
    </location>
</feature>
<accession>A0A2U1JYD5</accession>
<organism evidence="2 3">
    <name type="scientific">Flavobacterium laiguense</name>
    <dbReference type="NCBI Taxonomy" id="2169409"/>
    <lineage>
        <taxon>Bacteria</taxon>
        <taxon>Pseudomonadati</taxon>
        <taxon>Bacteroidota</taxon>
        <taxon>Flavobacteriia</taxon>
        <taxon>Flavobacteriales</taxon>
        <taxon>Flavobacteriaceae</taxon>
        <taxon>Flavobacterium</taxon>
    </lineage>
</organism>
<gene>
    <name evidence="2" type="ORF">DB891_05910</name>
</gene>
<protein>
    <submittedName>
        <fullName evidence="2">Uncharacterized protein</fullName>
    </submittedName>
</protein>
<comment type="caution">
    <text evidence="2">The sequence shown here is derived from an EMBL/GenBank/DDBJ whole genome shotgun (WGS) entry which is preliminary data.</text>
</comment>
<reference evidence="2 3" key="1">
    <citation type="submission" date="2018-04" db="EMBL/GenBank/DDBJ databases">
        <title>Flavobacterium sp. nov., isolated from glacier ice.</title>
        <authorList>
            <person name="Liu Q."/>
            <person name="Xin Y.-H."/>
        </authorList>
    </citation>
    <scope>NUCLEOTIDE SEQUENCE [LARGE SCALE GENOMIC DNA]</scope>
    <source>
        <strain evidence="2 3">LB2P30</strain>
    </source>
</reference>
<name>A0A2U1JYD5_9FLAO</name>
<dbReference type="OrthoDB" id="788878at2"/>
<evidence type="ECO:0000256" key="1">
    <source>
        <dbReference type="SAM" id="SignalP"/>
    </source>
</evidence>
<keyword evidence="3" id="KW-1185">Reference proteome</keyword>
<dbReference type="Proteomes" id="UP000245618">
    <property type="component" value="Unassembled WGS sequence"/>
</dbReference>
<sequence length="396" mass="45087">MKKIFTLKKIILLLCLHCGLVTFAQTNPLIVPVNVVLPKDTLVAKQLVKSLNGFLSQKESPNKENVFVLKEDLLETSILLDEMKGIEKSGKYKDNNFYKGYLTNVVQVDKTNFIIQLSYIGVNENTPILAASFEVLAKYMDDKFYFLSPLQRNTLSWQTKKIGNCTFHYKNTLNTKVATEYIKDVALFDKKLEAPQDNIVWYGCNDLPDVLQSIGVLYKLEYNGRSVSTFNANENKTTLLVNGTYNTSFNSFDPHDLWHERARNAIPRNTINKPVDEGCAYLYGGSWGISWQQILKTFKEKVASNPKTDWLALFDGKQLNFGESMEKHLMADYVVNALIVEKIEKEKGFSAVKELLGCGKYEKGNENYFKVLEKLTGINRANFNESVWALIKKSGK</sequence>
<dbReference type="AlphaFoldDB" id="A0A2U1JYD5"/>
<evidence type="ECO:0000313" key="2">
    <source>
        <dbReference type="EMBL" id="PWA10230.1"/>
    </source>
</evidence>
<evidence type="ECO:0000313" key="3">
    <source>
        <dbReference type="Proteomes" id="UP000245618"/>
    </source>
</evidence>
<dbReference type="RefSeq" id="WP_116761564.1">
    <property type="nucleotide sequence ID" value="NZ_QCZH01000004.1"/>
</dbReference>
<keyword evidence="1" id="KW-0732">Signal</keyword>
<proteinExistence type="predicted"/>
<dbReference type="EMBL" id="QCZH01000004">
    <property type="protein sequence ID" value="PWA10230.1"/>
    <property type="molecule type" value="Genomic_DNA"/>
</dbReference>
<feature type="chain" id="PRO_5015682348" evidence="1">
    <location>
        <begin position="25"/>
        <end position="396"/>
    </location>
</feature>